<dbReference type="InterPro" id="IPR006094">
    <property type="entry name" value="Oxid_FAD_bind_N"/>
</dbReference>
<evidence type="ECO:0000256" key="4">
    <source>
        <dbReference type="ARBA" id="ARBA00023002"/>
    </source>
</evidence>
<dbReference type="InterPro" id="IPR016164">
    <property type="entry name" value="FAD-linked_Oxase-like_C"/>
</dbReference>
<dbReference type="Pfam" id="PF01565">
    <property type="entry name" value="FAD_binding_4"/>
    <property type="match status" value="1"/>
</dbReference>
<sequence>MPSESVPVQHAATTVDEVCDVLRAASSAGRTVLPVGNRSTVDWLPGPDTDEVLSLRGLDGVLEHSAGDLVVHVQAGTLLSDLQAAVAGAGQHLALSAPVDGVTVGGLLAGDLSGPGRYLYGTVRDLVIGTTSVRSDGAVTHSGGKVVKNVAGYDLGKLYTGSRGTLGVITDAWFRLHPLPESTRWVVADGLDAEGAGRAFAAVRSSQTAPTAIEVRSSGDGYQVAVQVDGVAAGIETRAGLVATLTGGTATDAEPAGWGTWPDEPVLLAVTHSPAALTDVLSALTGTTVTGSAVGVLRVGCDLDRASDVLAAARAVAARHHGTATVLRAPAGHDLDVRGPGDPALLTLMRRVKDEFDPTHTLAPGRLLGDI</sequence>
<dbReference type="InterPro" id="IPR016166">
    <property type="entry name" value="FAD-bd_PCMH"/>
</dbReference>
<keyword evidence="7" id="KW-1185">Reference proteome</keyword>
<dbReference type="PROSITE" id="PS51387">
    <property type="entry name" value="FAD_PCMH"/>
    <property type="match status" value="1"/>
</dbReference>
<evidence type="ECO:0000256" key="1">
    <source>
        <dbReference type="ARBA" id="ARBA00001974"/>
    </source>
</evidence>
<dbReference type="SUPFAM" id="SSF55103">
    <property type="entry name" value="FAD-linked oxidases, C-terminal domain"/>
    <property type="match status" value="1"/>
</dbReference>
<evidence type="ECO:0000256" key="2">
    <source>
        <dbReference type="ARBA" id="ARBA00022630"/>
    </source>
</evidence>
<dbReference type="RefSeq" id="WP_265383962.1">
    <property type="nucleotide sequence ID" value="NZ_CP110615.1"/>
</dbReference>
<feature type="domain" description="FAD-binding PCMH-type" evidence="5">
    <location>
        <begin position="1"/>
        <end position="179"/>
    </location>
</feature>
<organism evidence="6 7">
    <name type="scientific">Rhodococcus antarcticus</name>
    <dbReference type="NCBI Taxonomy" id="2987751"/>
    <lineage>
        <taxon>Bacteria</taxon>
        <taxon>Bacillati</taxon>
        <taxon>Actinomycetota</taxon>
        <taxon>Actinomycetes</taxon>
        <taxon>Mycobacteriales</taxon>
        <taxon>Nocardiaceae</taxon>
        <taxon>Rhodococcus</taxon>
    </lineage>
</organism>
<keyword evidence="4" id="KW-0560">Oxidoreductase</keyword>
<keyword evidence="2" id="KW-0285">Flavoprotein</keyword>
<dbReference type="InterPro" id="IPR036318">
    <property type="entry name" value="FAD-bd_PCMH-like_sf"/>
</dbReference>
<evidence type="ECO:0000313" key="6">
    <source>
        <dbReference type="EMBL" id="UZJ25858.1"/>
    </source>
</evidence>
<dbReference type="InterPro" id="IPR016169">
    <property type="entry name" value="FAD-bd_PCMH_sub2"/>
</dbReference>
<dbReference type="EMBL" id="CP110615">
    <property type="protein sequence ID" value="UZJ25858.1"/>
    <property type="molecule type" value="Genomic_DNA"/>
</dbReference>
<dbReference type="Proteomes" id="UP001164965">
    <property type="component" value="Chromosome"/>
</dbReference>
<dbReference type="PANTHER" id="PTHR11748">
    <property type="entry name" value="D-LACTATE DEHYDROGENASE"/>
    <property type="match status" value="1"/>
</dbReference>
<gene>
    <name evidence="6" type="ORF">RHODO2019_05320</name>
</gene>
<accession>A0ABY6P3V9</accession>
<protein>
    <submittedName>
        <fullName evidence="6">FAD-binding oxidoreductase</fullName>
    </submittedName>
</protein>
<dbReference type="Gene3D" id="3.30.465.10">
    <property type="match status" value="1"/>
</dbReference>
<dbReference type="SUPFAM" id="SSF56176">
    <property type="entry name" value="FAD-binding/transporter-associated domain-like"/>
    <property type="match status" value="1"/>
</dbReference>
<evidence type="ECO:0000256" key="3">
    <source>
        <dbReference type="ARBA" id="ARBA00022827"/>
    </source>
</evidence>
<dbReference type="PANTHER" id="PTHR11748:SF103">
    <property type="entry name" value="GLYCOLATE OXIDASE SUBUNIT GLCE"/>
    <property type="match status" value="1"/>
</dbReference>
<evidence type="ECO:0000313" key="7">
    <source>
        <dbReference type="Proteomes" id="UP001164965"/>
    </source>
</evidence>
<name>A0ABY6P3V9_9NOCA</name>
<dbReference type="Pfam" id="PF02913">
    <property type="entry name" value="FAD-oxidase_C"/>
    <property type="match status" value="1"/>
</dbReference>
<reference evidence="6" key="1">
    <citation type="submission" date="2022-10" db="EMBL/GenBank/DDBJ databases">
        <title>Rhodococcus sp.75.</title>
        <authorList>
            <person name="Sun M."/>
        </authorList>
    </citation>
    <scope>NUCLEOTIDE SEQUENCE</scope>
    <source>
        <strain evidence="6">75</strain>
    </source>
</reference>
<proteinExistence type="predicted"/>
<evidence type="ECO:0000259" key="5">
    <source>
        <dbReference type="PROSITE" id="PS51387"/>
    </source>
</evidence>
<comment type="cofactor">
    <cofactor evidence="1">
        <name>FAD</name>
        <dbReference type="ChEBI" id="CHEBI:57692"/>
    </cofactor>
</comment>
<dbReference type="InterPro" id="IPR004113">
    <property type="entry name" value="FAD-bd_oxidored_4_C"/>
</dbReference>
<keyword evidence="3" id="KW-0274">FAD</keyword>